<dbReference type="InterPro" id="IPR003423">
    <property type="entry name" value="OMP_efflux"/>
</dbReference>
<feature type="chain" id="PRO_5044998663" evidence="10">
    <location>
        <begin position="27"/>
        <end position="480"/>
    </location>
</feature>
<gene>
    <name evidence="11" type="primary">vceC</name>
    <name evidence="11" type="ORF">GCM10023095_20630</name>
</gene>
<keyword evidence="3 10" id="KW-1134">Transmembrane beta strand</keyword>
<evidence type="ECO:0000256" key="2">
    <source>
        <dbReference type="ARBA" id="ARBA00007613"/>
    </source>
</evidence>
<evidence type="ECO:0000256" key="8">
    <source>
        <dbReference type="ARBA" id="ARBA00023288"/>
    </source>
</evidence>
<evidence type="ECO:0000313" key="12">
    <source>
        <dbReference type="Proteomes" id="UP001501321"/>
    </source>
</evidence>
<dbReference type="Pfam" id="PF02321">
    <property type="entry name" value="OEP"/>
    <property type="match status" value="2"/>
</dbReference>
<evidence type="ECO:0000256" key="1">
    <source>
        <dbReference type="ARBA" id="ARBA00004370"/>
    </source>
</evidence>
<sequence>MPKPQPRAGRLLRYRLTPLLSSLLLAACAHQPDLPDAPLLQADQLASRQSLAGARQDSWPVQQWWTRYQDPQLDSLMTQALADSPTLAIARARLAQAQGAARQAGAELGPDISASGAITQQKISYNNGNDYVPRDWNTYGSGLLSFNYELDFWGKHHAQVAAARSELAAAQAQQADVRRLLTSGLAQAYAELARLYATRDTAATALKIRQETVTLFQDRQRNGLETLGSVRQVESLAASAEANLLAIDEAIGLQRHALAALVGKGPDWGLSLQRPRLALSSRFGLPAEAGVDLLGHRPDITAARWQVEAAASRVGVAETQFYPNISLSGFIGTQALGLENLSAAGSSAGGIGPALYLPLFSSGRLEGQLDSAKAAYEQAVAEYNASLLTALQQVADAVSSSQALGARLQRTQAAVDAAQQAYDIANHRYQGGLANYLDVLSAEQSLLASQEQLVNLQARALALDINLVHALGGGSQATSS</sequence>
<evidence type="ECO:0000256" key="6">
    <source>
        <dbReference type="ARBA" id="ARBA00023136"/>
    </source>
</evidence>
<accession>A0ABP8QCP6</accession>
<keyword evidence="5 10" id="KW-0732">Signal</keyword>
<keyword evidence="8 10" id="KW-0449">Lipoprotein</keyword>
<dbReference type="RefSeq" id="WP_345012750.1">
    <property type="nucleotide sequence ID" value="NZ_BAABFC010000013.1"/>
</dbReference>
<dbReference type="SUPFAM" id="SSF56954">
    <property type="entry name" value="Outer membrane efflux proteins (OEP)"/>
    <property type="match status" value="1"/>
</dbReference>
<name>A0ABP8QCP6_9GAMM</name>
<evidence type="ECO:0000256" key="4">
    <source>
        <dbReference type="ARBA" id="ARBA00022692"/>
    </source>
</evidence>
<dbReference type="InterPro" id="IPR010131">
    <property type="entry name" value="MdtP/NodT-like"/>
</dbReference>
<keyword evidence="12" id="KW-1185">Reference proteome</keyword>
<proteinExistence type="inferred from homology"/>
<dbReference type="Proteomes" id="UP001501321">
    <property type="component" value="Unassembled WGS sequence"/>
</dbReference>
<organism evidence="11 12">
    <name type="scientific">Pseudaeromonas paramecii</name>
    <dbReference type="NCBI Taxonomy" id="2138166"/>
    <lineage>
        <taxon>Bacteria</taxon>
        <taxon>Pseudomonadati</taxon>
        <taxon>Pseudomonadota</taxon>
        <taxon>Gammaproteobacteria</taxon>
        <taxon>Aeromonadales</taxon>
        <taxon>Aeromonadaceae</taxon>
        <taxon>Pseudaeromonas</taxon>
    </lineage>
</organism>
<comment type="function">
    <text evidence="9">Could be involved in resistance to puromycin, acriflavine and tetraphenylarsonium chloride.</text>
</comment>
<evidence type="ECO:0000256" key="5">
    <source>
        <dbReference type="ARBA" id="ARBA00022729"/>
    </source>
</evidence>
<reference evidence="12" key="1">
    <citation type="journal article" date="2019" name="Int. J. Syst. Evol. Microbiol.">
        <title>The Global Catalogue of Microorganisms (GCM) 10K type strain sequencing project: providing services to taxonomists for standard genome sequencing and annotation.</title>
        <authorList>
            <consortium name="The Broad Institute Genomics Platform"/>
            <consortium name="The Broad Institute Genome Sequencing Center for Infectious Disease"/>
            <person name="Wu L."/>
            <person name="Ma J."/>
        </authorList>
    </citation>
    <scope>NUCLEOTIDE SEQUENCE [LARGE SCALE GENOMIC DNA]</scope>
    <source>
        <strain evidence="12">JCM 32226</strain>
    </source>
</reference>
<evidence type="ECO:0000256" key="9">
    <source>
        <dbReference type="ARBA" id="ARBA00037313"/>
    </source>
</evidence>
<dbReference type="PROSITE" id="PS51257">
    <property type="entry name" value="PROKAR_LIPOPROTEIN"/>
    <property type="match status" value="1"/>
</dbReference>
<comment type="caution">
    <text evidence="11">The sequence shown here is derived from an EMBL/GenBank/DDBJ whole genome shotgun (WGS) entry which is preliminary data.</text>
</comment>
<feature type="signal peptide" evidence="10">
    <location>
        <begin position="1"/>
        <end position="26"/>
    </location>
</feature>
<keyword evidence="6 10" id="KW-0472">Membrane</keyword>
<keyword evidence="7 10" id="KW-0564">Palmitate</keyword>
<keyword evidence="4 10" id="KW-0812">Transmembrane</keyword>
<dbReference type="EMBL" id="BAABFC010000013">
    <property type="protein sequence ID" value="GAA4499859.1"/>
    <property type="molecule type" value="Genomic_DNA"/>
</dbReference>
<evidence type="ECO:0000256" key="3">
    <source>
        <dbReference type="ARBA" id="ARBA00022452"/>
    </source>
</evidence>
<dbReference type="NCBIfam" id="TIGR01845">
    <property type="entry name" value="outer_NodT"/>
    <property type="match status" value="1"/>
</dbReference>
<comment type="subcellular location">
    <subcellularLocation>
        <location evidence="10">Cell outer membrane</location>
        <topology evidence="10">Lipid-anchor</topology>
    </subcellularLocation>
    <subcellularLocation>
        <location evidence="1">Membrane</location>
    </subcellularLocation>
</comment>
<comment type="similarity">
    <text evidence="2 10">Belongs to the outer membrane factor (OMF) (TC 1.B.17) family.</text>
</comment>
<dbReference type="PANTHER" id="PTHR30203:SF20">
    <property type="entry name" value="MULTIDRUG RESISTANCE OUTER MEMBRANE PROTEIN MDTP-RELATED"/>
    <property type="match status" value="1"/>
</dbReference>
<dbReference type="Gene3D" id="1.20.1600.10">
    <property type="entry name" value="Outer membrane efflux proteins (OEP)"/>
    <property type="match status" value="1"/>
</dbReference>
<dbReference type="Gene3D" id="2.20.200.10">
    <property type="entry name" value="Outer membrane efflux proteins (OEP)"/>
    <property type="match status" value="1"/>
</dbReference>
<evidence type="ECO:0000313" key="11">
    <source>
        <dbReference type="EMBL" id="GAA4499859.1"/>
    </source>
</evidence>
<protein>
    <submittedName>
        <fullName evidence="11">Multidrug efflux MFS transporter outer membrane subunit VceC</fullName>
    </submittedName>
</protein>
<dbReference type="PANTHER" id="PTHR30203">
    <property type="entry name" value="OUTER MEMBRANE CATION EFFLUX PROTEIN"/>
    <property type="match status" value="1"/>
</dbReference>
<evidence type="ECO:0000256" key="7">
    <source>
        <dbReference type="ARBA" id="ARBA00023139"/>
    </source>
</evidence>
<evidence type="ECO:0000256" key="10">
    <source>
        <dbReference type="RuleBase" id="RU362097"/>
    </source>
</evidence>